<protein>
    <submittedName>
        <fullName evidence="1">Uncharacterized protein</fullName>
    </submittedName>
</protein>
<dbReference type="GeneID" id="80867887"/>
<dbReference type="AlphaFoldDB" id="A0A9W9BJP5"/>
<name>A0A9W9BJP5_9HYPO</name>
<gene>
    <name evidence="1" type="ORF">T069G_05989</name>
</gene>
<accession>A0A9W9BJP5</accession>
<sequence>MAQRPCLDFLPRELVASAADDAWFKSKHQSIGLSICCLLPASLLARHRSVAVISLYLCQADTGSVDHHQQAQGFERPSRTDRSSQRAVPELFLCNNQAAKLYLRRICSDRGHN</sequence>
<organism evidence="1 2">
    <name type="scientific">Trichoderma breve</name>
    <dbReference type="NCBI Taxonomy" id="2034170"/>
    <lineage>
        <taxon>Eukaryota</taxon>
        <taxon>Fungi</taxon>
        <taxon>Dikarya</taxon>
        <taxon>Ascomycota</taxon>
        <taxon>Pezizomycotina</taxon>
        <taxon>Sordariomycetes</taxon>
        <taxon>Hypocreomycetidae</taxon>
        <taxon>Hypocreales</taxon>
        <taxon>Hypocreaceae</taxon>
        <taxon>Trichoderma</taxon>
    </lineage>
</organism>
<comment type="caution">
    <text evidence="1">The sequence shown here is derived from an EMBL/GenBank/DDBJ whole genome shotgun (WGS) entry which is preliminary data.</text>
</comment>
<reference evidence="1" key="1">
    <citation type="submission" date="2022-09" db="EMBL/GenBank/DDBJ databases">
        <title>Chromosome-level assembly of Trichoderma breve T069, a fungus used in development of biopesticide product.</title>
        <authorList>
            <person name="Lin R."/>
            <person name="Liu T."/>
        </authorList>
    </citation>
    <scope>NUCLEOTIDE SEQUENCE</scope>
    <source>
        <strain evidence="1">T069</strain>
    </source>
</reference>
<keyword evidence="2" id="KW-1185">Reference proteome</keyword>
<evidence type="ECO:0000313" key="2">
    <source>
        <dbReference type="Proteomes" id="UP001140511"/>
    </source>
</evidence>
<proteinExistence type="predicted"/>
<dbReference type="Proteomes" id="UP001140511">
    <property type="component" value="Unassembled WGS sequence"/>
</dbReference>
<evidence type="ECO:0000313" key="1">
    <source>
        <dbReference type="EMBL" id="KAJ4861001.1"/>
    </source>
</evidence>
<dbReference type="EMBL" id="JAOPEN010000003">
    <property type="protein sequence ID" value="KAJ4861001.1"/>
    <property type="molecule type" value="Genomic_DNA"/>
</dbReference>
<dbReference type="RefSeq" id="XP_056030057.1">
    <property type="nucleotide sequence ID" value="XM_056173199.1"/>
</dbReference>